<feature type="compositionally biased region" description="Basic and acidic residues" evidence="1">
    <location>
        <begin position="18"/>
        <end position="30"/>
    </location>
</feature>
<feature type="compositionally biased region" description="Polar residues" evidence="1">
    <location>
        <begin position="1"/>
        <end position="15"/>
    </location>
</feature>
<dbReference type="EMBL" id="CP003342">
    <property type="protein sequence ID" value="AFC72625.1"/>
    <property type="molecule type" value="Genomic_DNA"/>
</dbReference>
<dbReference type="AlphaFoldDB" id="A0AAI8AA91"/>
<dbReference type="KEGG" id="rre:MCC_05550"/>
<dbReference type="InterPro" id="IPR022438">
    <property type="entry name" value="RPE5"/>
</dbReference>
<organism evidence="2 3">
    <name type="scientific">Rickettsia rhipicephali (strain 3-7-female6-CWPP)</name>
    <dbReference type="NCBI Taxonomy" id="1105113"/>
    <lineage>
        <taxon>Bacteria</taxon>
        <taxon>Pseudomonadati</taxon>
        <taxon>Pseudomonadota</taxon>
        <taxon>Alphaproteobacteria</taxon>
        <taxon>Rickettsiales</taxon>
        <taxon>Rickettsiaceae</taxon>
        <taxon>Rickettsieae</taxon>
        <taxon>Rickettsia</taxon>
        <taxon>spotted fever group</taxon>
    </lineage>
</organism>
<evidence type="ECO:0000313" key="2">
    <source>
        <dbReference type="EMBL" id="AFC72625.1"/>
    </source>
</evidence>
<evidence type="ECO:0000313" key="3">
    <source>
        <dbReference type="Proteomes" id="UP000008006"/>
    </source>
</evidence>
<name>A0AAI8AA91_RICR3</name>
<protein>
    <submittedName>
        <fullName evidence="2">Uncharacterized protein</fullName>
    </submittedName>
</protein>
<accession>A0AAI8AA91</accession>
<proteinExistence type="predicted"/>
<evidence type="ECO:0000256" key="1">
    <source>
        <dbReference type="SAM" id="MobiDB-lite"/>
    </source>
</evidence>
<dbReference type="NCBIfam" id="TIGR03776">
    <property type="entry name" value="RPE5"/>
    <property type="match status" value="1"/>
</dbReference>
<dbReference type="RefSeq" id="WP_014408827.1">
    <property type="nucleotide sequence ID" value="NC_017042.1"/>
</dbReference>
<dbReference type="Proteomes" id="UP000008006">
    <property type="component" value="Chromosome"/>
</dbReference>
<reference evidence="3" key="1">
    <citation type="submission" date="2012-02" db="EMBL/GenBank/DDBJ databases">
        <title>Complete genome sequence of Rickettsia rhipicephali strain 3-7-female6-CWPP.</title>
        <authorList>
            <person name="Johnson S.L."/>
            <person name="Munk A.C."/>
            <person name="Han S."/>
            <person name="Bruce D.C."/>
            <person name="Dasch G.A."/>
        </authorList>
    </citation>
    <scope>NUCLEOTIDE SEQUENCE [LARGE SCALE GENOMIC DNA]</scope>
    <source>
        <strain evidence="3">3-7-female6-CWPP</strain>
    </source>
</reference>
<gene>
    <name evidence="2" type="ordered locus">MCC_05550</name>
</gene>
<sequence length="79" mass="9286">MMYTTDTSKVGSQISGEPAERRKLREQRRSPKFDVPNLEVSKVYKLLLERGYTGRLLQQLGNYICQQIRKIIRQIIMTL</sequence>
<keyword evidence="3" id="KW-1185">Reference proteome</keyword>
<feature type="region of interest" description="Disordered" evidence="1">
    <location>
        <begin position="1"/>
        <end position="30"/>
    </location>
</feature>